<name>A0ABY5A177_9CAUL</name>
<feature type="transmembrane region" description="Helical" evidence="1">
    <location>
        <begin position="55"/>
        <end position="76"/>
    </location>
</feature>
<keyword evidence="1" id="KW-1133">Transmembrane helix</keyword>
<feature type="transmembrane region" description="Helical" evidence="1">
    <location>
        <begin position="6"/>
        <end position="25"/>
    </location>
</feature>
<keyword evidence="1" id="KW-0812">Transmembrane</keyword>
<organism evidence="2 3">
    <name type="scientific">Caulobacter segnis</name>
    <dbReference type="NCBI Taxonomy" id="88688"/>
    <lineage>
        <taxon>Bacteria</taxon>
        <taxon>Pseudomonadati</taxon>
        <taxon>Pseudomonadota</taxon>
        <taxon>Alphaproteobacteria</taxon>
        <taxon>Caulobacterales</taxon>
        <taxon>Caulobacteraceae</taxon>
        <taxon>Caulobacter</taxon>
    </lineage>
</organism>
<feature type="transmembrane region" description="Helical" evidence="1">
    <location>
        <begin position="114"/>
        <end position="133"/>
    </location>
</feature>
<evidence type="ECO:0000313" key="2">
    <source>
        <dbReference type="EMBL" id="USQ98629.1"/>
    </source>
</evidence>
<evidence type="ECO:0000313" key="3">
    <source>
        <dbReference type="Proteomes" id="UP001057520"/>
    </source>
</evidence>
<keyword evidence="3" id="KW-1185">Reference proteome</keyword>
<dbReference type="Proteomes" id="UP001057520">
    <property type="component" value="Chromosome"/>
</dbReference>
<evidence type="ECO:0000256" key="1">
    <source>
        <dbReference type="SAM" id="Phobius"/>
    </source>
</evidence>
<gene>
    <name evidence="2" type="ORF">MZV50_21680</name>
</gene>
<accession>A0ABY5A177</accession>
<sequence>MTPLNSLPQWSSLAALLITAGLALWRGGWPERLAGVAMILAWFATYFLYNYHQKFGPQTAMFLVDLALMLVLLFIALRSNRWWPMWACGFHGLSLTLVLATLADPKIPNRASLIAGGGVFSYLAMAALFFGALPRRPAAPARDPSALTPRHR</sequence>
<proteinExistence type="predicted"/>
<feature type="transmembrane region" description="Helical" evidence="1">
    <location>
        <begin position="32"/>
        <end position="49"/>
    </location>
</feature>
<feature type="transmembrane region" description="Helical" evidence="1">
    <location>
        <begin position="83"/>
        <end position="102"/>
    </location>
</feature>
<dbReference type="EMBL" id="CP096040">
    <property type="protein sequence ID" value="USQ98629.1"/>
    <property type="molecule type" value="Genomic_DNA"/>
</dbReference>
<reference evidence="2 3" key="1">
    <citation type="submission" date="2022-04" db="EMBL/GenBank/DDBJ databases">
        <title>Genome sequence of soybean root-associated Caulobacter segnis RL271.</title>
        <authorList>
            <person name="Longley R."/>
            <person name="Bonito G."/>
            <person name="Trigodet F."/>
            <person name="Crosson S."/>
            <person name="Fiebig A."/>
        </authorList>
    </citation>
    <scope>NUCLEOTIDE SEQUENCE [LARGE SCALE GENOMIC DNA]</scope>
    <source>
        <strain evidence="2 3">RL271</strain>
    </source>
</reference>
<protein>
    <submittedName>
        <fullName evidence="2">Uncharacterized protein</fullName>
    </submittedName>
</protein>
<keyword evidence="1" id="KW-0472">Membrane</keyword>